<feature type="domain" description="C2H2-type" evidence="9">
    <location>
        <begin position="1735"/>
        <end position="1757"/>
    </location>
</feature>
<gene>
    <name evidence="10" type="ORF">DPX16_7957</name>
</gene>
<feature type="compositionally biased region" description="Polar residues" evidence="7">
    <location>
        <begin position="1549"/>
        <end position="1559"/>
    </location>
</feature>
<dbReference type="Proteomes" id="UP000281406">
    <property type="component" value="Unassembled WGS sequence"/>
</dbReference>
<evidence type="ECO:0000256" key="4">
    <source>
        <dbReference type="ARBA" id="ARBA00022833"/>
    </source>
</evidence>
<feature type="domain" description="C2H2-type" evidence="9">
    <location>
        <begin position="1389"/>
        <end position="1411"/>
    </location>
</feature>
<feature type="region of interest" description="Disordered" evidence="7">
    <location>
        <begin position="1540"/>
        <end position="1566"/>
    </location>
</feature>
<evidence type="ECO:0000256" key="5">
    <source>
        <dbReference type="ARBA" id="ARBA00023242"/>
    </source>
</evidence>
<feature type="region of interest" description="Disordered" evidence="7">
    <location>
        <begin position="2339"/>
        <end position="2415"/>
    </location>
</feature>
<dbReference type="PANTHER" id="PTHR24396">
    <property type="entry name" value="ZINC FINGER PROTEIN"/>
    <property type="match status" value="1"/>
</dbReference>
<keyword evidence="2" id="KW-0479">Metal-binding</keyword>
<feature type="domain" description="C2H2-type" evidence="9">
    <location>
        <begin position="1583"/>
        <end position="1605"/>
    </location>
</feature>
<feature type="region of interest" description="Disordered" evidence="7">
    <location>
        <begin position="1446"/>
        <end position="1522"/>
    </location>
</feature>
<accession>A0A3N0Z3C9</accession>
<feature type="region of interest" description="Disordered" evidence="7">
    <location>
        <begin position="458"/>
        <end position="514"/>
    </location>
</feature>
<feature type="region of interest" description="Disordered" evidence="7">
    <location>
        <begin position="890"/>
        <end position="934"/>
    </location>
</feature>
<feature type="region of interest" description="Disordered" evidence="7">
    <location>
        <begin position="995"/>
        <end position="1130"/>
    </location>
</feature>
<feature type="compositionally biased region" description="Low complexity" evidence="7">
    <location>
        <begin position="913"/>
        <end position="922"/>
    </location>
</feature>
<feature type="compositionally biased region" description="Basic and acidic residues" evidence="7">
    <location>
        <begin position="2249"/>
        <end position="2263"/>
    </location>
</feature>
<dbReference type="PROSITE" id="PS00028">
    <property type="entry name" value="ZINC_FINGER_C2H2_1"/>
    <property type="match status" value="9"/>
</dbReference>
<proteinExistence type="predicted"/>
<feature type="compositionally biased region" description="Basic and acidic residues" evidence="7">
    <location>
        <begin position="573"/>
        <end position="602"/>
    </location>
</feature>
<feature type="compositionally biased region" description="Low complexity" evidence="7">
    <location>
        <begin position="1842"/>
        <end position="1853"/>
    </location>
</feature>
<dbReference type="OrthoDB" id="8963894at2759"/>
<feature type="compositionally biased region" description="Low complexity" evidence="7">
    <location>
        <begin position="2353"/>
        <end position="2376"/>
    </location>
</feature>
<feature type="compositionally biased region" description="Polar residues" evidence="7">
    <location>
        <begin position="1308"/>
        <end position="1319"/>
    </location>
</feature>
<dbReference type="SUPFAM" id="SSF57667">
    <property type="entry name" value="beta-beta-alpha zinc fingers"/>
    <property type="match status" value="3"/>
</dbReference>
<feature type="compositionally biased region" description="Basic and acidic residues" evidence="7">
    <location>
        <begin position="1320"/>
        <end position="1337"/>
    </location>
</feature>
<feature type="compositionally biased region" description="Polar residues" evidence="7">
    <location>
        <begin position="459"/>
        <end position="472"/>
    </location>
</feature>
<evidence type="ECO:0000256" key="1">
    <source>
        <dbReference type="ARBA" id="ARBA00004123"/>
    </source>
</evidence>
<dbReference type="GO" id="GO:0000978">
    <property type="term" value="F:RNA polymerase II cis-regulatory region sequence-specific DNA binding"/>
    <property type="evidence" value="ECO:0007669"/>
    <property type="project" value="TreeGrafter"/>
</dbReference>
<feature type="domain" description="C2H2-type" evidence="9">
    <location>
        <begin position="1226"/>
        <end position="1248"/>
    </location>
</feature>
<dbReference type="InterPro" id="IPR036505">
    <property type="entry name" value="Amidase/PGRP_sf"/>
</dbReference>
<feature type="chain" id="PRO_5018152448" evidence="8">
    <location>
        <begin position="23"/>
        <end position="2415"/>
    </location>
</feature>
<feature type="region of interest" description="Disordered" evidence="7">
    <location>
        <begin position="2249"/>
        <end position="2289"/>
    </location>
</feature>
<feature type="region of interest" description="Disordered" evidence="7">
    <location>
        <begin position="542"/>
        <end position="602"/>
    </location>
</feature>
<dbReference type="GO" id="GO:0005634">
    <property type="term" value="C:nucleus"/>
    <property type="evidence" value="ECO:0007669"/>
    <property type="project" value="UniProtKB-SubCell"/>
</dbReference>
<keyword evidence="8" id="KW-0732">Signal</keyword>
<dbReference type="InterPro" id="IPR013087">
    <property type="entry name" value="Znf_C2H2_type"/>
</dbReference>
<dbReference type="Pfam" id="PF23015">
    <property type="entry name" value="zf-WIZ"/>
    <property type="match status" value="1"/>
</dbReference>
<dbReference type="InterPro" id="IPR055125">
    <property type="entry name" value="Wiz_C_Znf"/>
</dbReference>
<feature type="domain" description="C2H2-type" evidence="9">
    <location>
        <begin position="1913"/>
        <end position="1935"/>
    </location>
</feature>
<feature type="compositionally biased region" description="Low complexity" evidence="7">
    <location>
        <begin position="1497"/>
        <end position="1513"/>
    </location>
</feature>
<keyword evidence="3 6" id="KW-0863">Zinc-finger</keyword>
<feature type="region of interest" description="Disordered" evidence="7">
    <location>
        <begin position="378"/>
        <end position="398"/>
    </location>
</feature>
<keyword evidence="4" id="KW-0862">Zinc</keyword>
<feature type="compositionally biased region" description="Basic and acidic residues" evidence="7">
    <location>
        <begin position="1297"/>
        <end position="1306"/>
    </location>
</feature>
<feature type="compositionally biased region" description="Polar residues" evidence="7">
    <location>
        <begin position="500"/>
        <end position="510"/>
    </location>
</feature>
<name>A0A3N0Z3C9_ANAGA</name>
<dbReference type="SMART" id="SM00355">
    <property type="entry name" value="ZnF_C2H2"/>
    <property type="match status" value="11"/>
</dbReference>
<dbReference type="GO" id="GO:0000981">
    <property type="term" value="F:DNA-binding transcription factor activity, RNA polymerase II-specific"/>
    <property type="evidence" value="ECO:0007669"/>
    <property type="project" value="TreeGrafter"/>
</dbReference>
<comment type="caution">
    <text evidence="10">The sequence shown here is derived from an EMBL/GenBank/DDBJ whole genome shotgun (WGS) entry which is preliminary data.</text>
</comment>
<dbReference type="InterPro" id="IPR036236">
    <property type="entry name" value="Znf_C2H2_sf"/>
</dbReference>
<feature type="compositionally biased region" description="Acidic residues" evidence="7">
    <location>
        <begin position="1113"/>
        <end position="1130"/>
    </location>
</feature>
<dbReference type="SUPFAM" id="SSF55846">
    <property type="entry name" value="N-acetylmuramoyl-L-alanine amidase-like"/>
    <property type="match status" value="1"/>
</dbReference>
<comment type="subcellular location">
    <subcellularLocation>
        <location evidence="1">Nucleus</location>
    </subcellularLocation>
</comment>
<evidence type="ECO:0000313" key="11">
    <source>
        <dbReference type="Proteomes" id="UP000281406"/>
    </source>
</evidence>
<dbReference type="GO" id="GO:0008745">
    <property type="term" value="F:N-acetylmuramoyl-L-alanine amidase activity"/>
    <property type="evidence" value="ECO:0007669"/>
    <property type="project" value="InterPro"/>
</dbReference>
<organism evidence="10 11">
    <name type="scientific">Anabarilius grahami</name>
    <name type="common">Kanglang fish</name>
    <name type="synonym">Barilius grahami</name>
    <dbReference type="NCBI Taxonomy" id="495550"/>
    <lineage>
        <taxon>Eukaryota</taxon>
        <taxon>Metazoa</taxon>
        <taxon>Chordata</taxon>
        <taxon>Craniata</taxon>
        <taxon>Vertebrata</taxon>
        <taxon>Euteleostomi</taxon>
        <taxon>Actinopterygii</taxon>
        <taxon>Neopterygii</taxon>
        <taxon>Teleostei</taxon>
        <taxon>Ostariophysi</taxon>
        <taxon>Cypriniformes</taxon>
        <taxon>Xenocyprididae</taxon>
        <taxon>Xenocypridinae</taxon>
        <taxon>Xenocypridinae incertae sedis</taxon>
        <taxon>Anabarilius</taxon>
    </lineage>
</organism>
<dbReference type="EMBL" id="RJVU01014084">
    <property type="protein sequence ID" value="ROL53015.1"/>
    <property type="molecule type" value="Genomic_DNA"/>
</dbReference>
<feature type="compositionally biased region" description="Polar residues" evidence="7">
    <location>
        <begin position="2194"/>
        <end position="2217"/>
    </location>
</feature>
<evidence type="ECO:0000256" key="6">
    <source>
        <dbReference type="PROSITE-ProRule" id="PRU00042"/>
    </source>
</evidence>
<feature type="domain" description="C2H2-type" evidence="9">
    <location>
        <begin position="2082"/>
        <end position="2104"/>
    </location>
</feature>
<feature type="region of interest" description="Disordered" evidence="7">
    <location>
        <begin position="644"/>
        <end position="670"/>
    </location>
</feature>
<dbReference type="Gene3D" id="3.30.160.60">
    <property type="entry name" value="Classic Zinc Finger"/>
    <property type="match status" value="1"/>
</dbReference>
<feature type="compositionally biased region" description="Basic residues" evidence="7">
    <location>
        <begin position="654"/>
        <end position="669"/>
    </location>
</feature>
<evidence type="ECO:0000256" key="7">
    <source>
        <dbReference type="SAM" id="MobiDB-lite"/>
    </source>
</evidence>
<feature type="region of interest" description="Disordered" evidence="7">
    <location>
        <begin position="1641"/>
        <end position="1671"/>
    </location>
</feature>
<evidence type="ECO:0000313" key="10">
    <source>
        <dbReference type="EMBL" id="ROL53015.1"/>
    </source>
</evidence>
<feature type="compositionally biased region" description="Acidic residues" evidence="7">
    <location>
        <begin position="473"/>
        <end position="484"/>
    </location>
</feature>
<feature type="signal peptide" evidence="8">
    <location>
        <begin position="1"/>
        <end position="22"/>
    </location>
</feature>
<reference evidence="10 11" key="1">
    <citation type="submission" date="2018-10" db="EMBL/GenBank/DDBJ databases">
        <title>Genome assembly for a Yunnan-Guizhou Plateau 3E fish, Anabarilius grahami (Regan), and its evolutionary and genetic applications.</title>
        <authorList>
            <person name="Jiang W."/>
        </authorList>
    </citation>
    <scope>NUCLEOTIDE SEQUENCE [LARGE SCALE GENOMIC DNA]</scope>
    <source>
        <strain evidence="10">AG-KIZ</strain>
        <tissue evidence="10">Muscle</tissue>
    </source>
</reference>
<evidence type="ECO:0000256" key="8">
    <source>
        <dbReference type="SAM" id="SignalP"/>
    </source>
</evidence>
<dbReference type="GO" id="GO:0009253">
    <property type="term" value="P:peptidoglycan catabolic process"/>
    <property type="evidence" value="ECO:0007669"/>
    <property type="project" value="InterPro"/>
</dbReference>
<feature type="compositionally biased region" description="Acidic residues" evidence="7">
    <location>
        <begin position="1338"/>
        <end position="1351"/>
    </location>
</feature>
<dbReference type="InterPro" id="IPR006619">
    <property type="entry name" value="PGRP_domain_met/bac"/>
</dbReference>
<feature type="domain" description="C2H2-type" evidence="9">
    <location>
        <begin position="708"/>
        <end position="730"/>
    </location>
</feature>
<feature type="compositionally biased region" description="Basic and acidic residues" evidence="7">
    <location>
        <begin position="1035"/>
        <end position="1058"/>
    </location>
</feature>
<feature type="domain" description="C2H2-type" evidence="9">
    <location>
        <begin position="825"/>
        <end position="852"/>
    </location>
</feature>
<feature type="compositionally biased region" description="Low complexity" evidence="7">
    <location>
        <begin position="1660"/>
        <end position="1671"/>
    </location>
</feature>
<feature type="compositionally biased region" description="Basic and acidic residues" evidence="7">
    <location>
        <begin position="998"/>
        <end position="1014"/>
    </location>
</feature>
<feature type="compositionally biased region" description="Basic and acidic residues" evidence="7">
    <location>
        <begin position="1079"/>
        <end position="1103"/>
    </location>
</feature>
<protein>
    <submittedName>
        <fullName evidence="10">Protein Wiz</fullName>
    </submittedName>
</protein>
<sequence length="2415" mass="264967">MAWHLGLLVSLLVVFSSGFTEATTTRRMDDFISAVERIEAENPGLQMLNVVKGLRKAAGFETNLIKHHLGDLSDARDLVTDPSVISYLSKVIKHSISQLGEEEGVVLTLDGSNVALAPMLLGLEAGLQSTIQGLYPLTLTENLVASFVHHAHNEQSSIPLGTKGFWDSIKSPKVYTLSGLPSLATDALIIGGIDGLILGSEVATSDLRELSLSDLLKSYYSHQLNAAGLDAAPRLISQNRRMNFKKLISFSLLKNQVVQAVTVRRNLNESERKRLDDVVNEGFEEFVHVYAVCPNIITRSQWGAAAFIGSPSYLSLPVPYLFIHHTYQPSSPCTTFEKCASEMRSMQRYHQQTNGWSDIGYRNGIALHNVGKERLTETAHKPVHQGTMEPEDDLSTRDTQDLMSNQGLLPSTSTSLLNCTFLGGLLHCDDMEKGDGNGESEGLNCFFPTLEHCGKGQRSLRSSAFPSSLTWDSDSEKETLDEEELQHFSNPHGLAAHSPGSPTSGLQQDSFDIDPCQEPVETKHLFLDKNPLAPLEVENQDVAYREPTTTNSSLPKQGAKLEQRKVSNLPDTTPKEGCQKEDKDKRKVLNRRGREEKNTKEADVYTFPADSEPESPPPGPWAHCTFIQRRRKKRAILRPFSGLGTWQRTTGAGRRTRGKNTGAKQRKKTTKDVGGVFNFKEEKTEKVRGRQNSVLDHQLDKDLSQEIFTCVECSIYFKKRVHLREHMREHGQVGRSGKKWQCGEKEAWSGHVNKNAFECIECGQEFVDKVLLLDHHRCHEESRQKILEEIGKLNKGEKQVAVQAGCSNASEPVIVEPTKVSCGQFVCLECNFSSDVSQELSEHAKTHTTRKRAGVYRTSPRFQQKSCKKGQVQSSADVTQTFVTSPVNKRYPIRASKKTKETQPDIAPSQVDSSSLSCRSASATPGEATDQPDKATLLASTDPADESRQIGETSLANPMEEDVLQPQHLISPPPNPRAVPRRKDVALKSIGKKRSVRAAKDKLGRTRASRRLDPKSTLTTGVKKQVQISNQTADKCQKEDIPTPEPEHDPKQDSKTENEPPASALDLKASSSSPKKSSKKLEAQEEEPKLKKDKSDSQGRSGEDTPVAAKLEDGDDDDNDDDDEYEEDEDVVNRLIGALTEEDDEDDDREGLFKSVERKCPYCSDQFHNGIGLANHIRGHLNRVGVSYNVRHFISPEEVNAIEKKFSYQKKKKKVANFDPSTFSVMRCEFCSAGFDTRAGLSSHARAHLRDFGITNWEVTVSPINILRELFAKHPDLVLPTHTLQSSQEQNSDEEQESRKDMKEEENITANLATLSSESPKQHWKEKHNISEPKGGEEAEDEEEEEEEEEAQMPLTDKLSTSPEEKTLFSLEEQSPESKETDSMGSNLLKCEFCGATFETRRGLSSHARSHLRQLGVGMSENSGAPIDLLYQITKERSVDACFTGTSPTVESSKKPQHHAPIVPIPSPTKDVETEEGLLDTKPPVPFSVTGSAIKVSSSPTTPSAAGSLPSSPFVKSRSPSPVLRKAPISSLLPVSSPLRSQEHKALGKNQSTNLSSPTKPFWAPQETDAPLNLTMDVDAKDIICQLCGAWFETRKGLSSHARAHLRHFGIEYSESKGSPIDLLNRFILTDDFKHRANSFLSDGPEDLRSQKTSMNSILPSTSTTSSKRPISSSPVLYKMATSSLRTTIGSKATSSSAHTLLGPPPKKLKPSSLQVLRFSGGEVMSFPIEPMKDVGCEFCGELFENRKGLSSHARSHLRQLGITEWSVNGSPIDTLKDIIVRRGLPSIMPLKSPKSPCSSPGLGLPRPVVQSSSPPGNVLGRLPFHFAKTPSHDQPTTRKMSPSTSAANSPPTVELVKPKPEPEIVEVTMKGSDMGVNKGYSPEPLHSSLNTSDNVYPVNLVMTQEKEPSRDIRCEFCGEFFENRKGLSSHARSHLRHMGITEWSVNGSPIDTLWEVMRRQGTTPASVALGIKEEPGQDGGISLHSPGYQTSALSRKSPLNLLHSGSRLHKHGLGSMALSPTSPVGKIFGVSQLKKKVLVEEGQPGEKTLLVQSKNFSSPPQDYSFKGKASLEKHGAGHMDASCELCGFYFENRKALASHARAHLRQFGVTEWCVNGSPIETLSAWIRSRPQKAAEMQQSYAQGARYAQKKRCNSALSPSCNSDTTIPVSQKPAVAKWASLTLPQKRAIGRDASSCSWGLSSRGTDAKSRNGSSTQHGLIPQPGSHHANNAVPHAQVAHSELNVRLPRGFERRPPKHPSHAEGGEGESGPPKPRSSTVPALVPKPPSTPLVRLVGKIYSLKCRFCDVEFHGPLSVQEDWIRHLQQHILNLNYNKTASPANDTPAQIDTPAPNPTVSAATSTTSCSTTTTAPATTPSTPSPMPTTTPTSASTPTPTVNQASVGWPATVEPIPSPAN</sequence>
<evidence type="ECO:0000256" key="2">
    <source>
        <dbReference type="ARBA" id="ARBA00022723"/>
    </source>
</evidence>
<feature type="region of interest" description="Disordered" evidence="7">
    <location>
        <begin position="2192"/>
        <end position="2230"/>
    </location>
</feature>
<evidence type="ECO:0000259" key="9">
    <source>
        <dbReference type="PROSITE" id="PS50157"/>
    </source>
</evidence>
<feature type="region of interest" description="Disordered" evidence="7">
    <location>
        <begin position="1281"/>
        <end position="1384"/>
    </location>
</feature>
<evidence type="ECO:0000256" key="3">
    <source>
        <dbReference type="ARBA" id="ARBA00022771"/>
    </source>
</evidence>
<dbReference type="InterPro" id="IPR051643">
    <property type="entry name" value="Transcr_Reg_ZincFinger"/>
</dbReference>
<dbReference type="Gene3D" id="3.40.80.10">
    <property type="entry name" value="Peptidoglycan recognition protein-like"/>
    <property type="match status" value="1"/>
</dbReference>
<feature type="domain" description="C2H2-type" evidence="9">
    <location>
        <begin position="757"/>
        <end position="784"/>
    </location>
</feature>
<feature type="region of interest" description="Disordered" evidence="7">
    <location>
        <begin position="1829"/>
        <end position="1857"/>
    </location>
</feature>
<keyword evidence="5" id="KW-0539">Nucleus</keyword>
<dbReference type="GO" id="GO:0008270">
    <property type="term" value="F:zinc ion binding"/>
    <property type="evidence" value="ECO:0007669"/>
    <property type="project" value="UniProtKB-KW"/>
</dbReference>
<dbReference type="SMART" id="SM00701">
    <property type="entry name" value="PGRP"/>
    <property type="match status" value="1"/>
</dbReference>
<feature type="compositionally biased region" description="Low complexity" evidence="7">
    <location>
        <begin position="2384"/>
        <end position="2395"/>
    </location>
</feature>
<feature type="compositionally biased region" description="Low complexity" evidence="7">
    <location>
        <begin position="1060"/>
        <end position="1075"/>
    </location>
</feature>
<keyword evidence="11" id="KW-1185">Reference proteome</keyword>
<dbReference type="PROSITE" id="PS50157">
    <property type="entry name" value="ZINC_FINGER_C2H2_2"/>
    <property type="match status" value="9"/>
</dbReference>
<feature type="compositionally biased region" description="Polar residues" evidence="7">
    <location>
        <begin position="1016"/>
        <end position="1034"/>
    </location>
</feature>
<dbReference type="PANTHER" id="PTHR24396:SF22">
    <property type="entry name" value="PROTEIN WIZ"/>
    <property type="match status" value="1"/>
</dbReference>